<protein>
    <submittedName>
        <fullName evidence="1">Uncharacterized protein</fullName>
    </submittedName>
</protein>
<name>A0A3M7T4K3_BRAPC</name>
<dbReference type="AlphaFoldDB" id="A0A3M7T4K3"/>
<dbReference type="EMBL" id="REGN01000313">
    <property type="protein sequence ID" value="RNA42839.1"/>
    <property type="molecule type" value="Genomic_DNA"/>
</dbReference>
<gene>
    <name evidence="1" type="ORF">BpHYR1_015009</name>
</gene>
<proteinExistence type="predicted"/>
<evidence type="ECO:0000313" key="1">
    <source>
        <dbReference type="EMBL" id="RNA42839.1"/>
    </source>
</evidence>
<comment type="caution">
    <text evidence="1">The sequence shown here is derived from an EMBL/GenBank/DDBJ whole genome shotgun (WGS) entry which is preliminary data.</text>
</comment>
<organism evidence="1 2">
    <name type="scientific">Brachionus plicatilis</name>
    <name type="common">Marine rotifer</name>
    <name type="synonym">Brachionus muelleri</name>
    <dbReference type="NCBI Taxonomy" id="10195"/>
    <lineage>
        <taxon>Eukaryota</taxon>
        <taxon>Metazoa</taxon>
        <taxon>Spiralia</taxon>
        <taxon>Gnathifera</taxon>
        <taxon>Rotifera</taxon>
        <taxon>Eurotatoria</taxon>
        <taxon>Monogononta</taxon>
        <taxon>Pseudotrocha</taxon>
        <taxon>Ploima</taxon>
        <taxon>Brachionidae</taxon>
        <taxon>Brachionus</taxon>
    </lineage>
</organism>
<sequence>MNFNYNNFLSEYLYVHDSLTHVIVLVLGSGLSRERIITINLRKNKRERLVGYDQIIISIQSEKLRLVQFCRLLQKVKQQLFHFVSLTEQFCMKFHDVRKLGLFWAKFFSMIQALKQLNTLFLNFSDHAKVMGWKNPQTNFFNYSGSNKIVTPLGRPTAPAWLTWPISPNNLAD</sequence>
<dbReference type="Proteomes" id="UP000276133">
    <property type="component" value="Unassembled WGS sequence"/>
</dbReference>
<reference evidence="1 2" key="1">
    <citation type="journal article" date="2018" name="Sci. Rep.">
        <title>Genomic signatures of local adaptation to the degree of environmental predictability in rotifers.</title>
        <authorList>
            <person name="Franch-Gras L."/>
            <person name="Hahn C."/>
            <person name="Garcia-Roger E.M."/>
            <person name="Carmona M.J."/>
            <person name="Serra M."/>
            <person name="Gomez A."/>
        </authorList>
    </citation>
    <scope>NUCLEOTIDE SEQUENCE [LARGE SCALE GENOMIC DNA]</scope>
    <source>
        <strain evidence="1">HYR1</strain>
    </source>
</reference>
<evidence type="ECO:0000313" key="2">
    <source>
        <dbReference type="Proteomes" id="UP000276133"/>
    </source>
</evidence>
<accession>A0A3M7T4K3</accession>
<keyword evidence="2" id="KW-1185">Reference proteome</keyword>